<keyword evidence="3" id="KW-1185">Reference proteome</keyword>
<dbReference type="OrthoDB" id="2351940at2759"/>
<gene>
    <name evidence="2" type="ORF">M501DRAFT_1000975</name>
</gene>
<accession>A0A9P4SG47</accession>
<feature type="region of interest" description="Disordered" evidence="1">
    <location>
        <begin position="1"/>
        <end position="124"/>
    </location>
</feature>
<evidence type="ECO:0000256" key="1">
    <source>
        <dbReference type="SAM" id="MobiDB-lite"/>
    </source>
</evidence>
<feature type="compositionally biased region" description="Polar residues" evidence="1">
    <location>
        <begin position="97"/>
        <end position="108"/>
    </location>
</feature>
<protein>
    <submittedName>
        <fullName evidence="2">Uncharacterized protein</fullName>
    </submittedName>
</protein>
<dbReference type="AlphaFoldDB" id="A0A9P4SG47"/>
<evidence type="ECO:0000313" key="2">
    <source>
        <dbReference type="EMBL" id="KAF2841699.1"/>
    </source>
</evidence>
<dbReference type="EMBL" id="MU006091">
    <property type="protein sequence ID" value="KAF2841699.1"/>
    <property type="molecule type" value="Genomic_DNA"/>
</dbReference>
<feature type="compositionally biased region" description="Low complexity" evidence="1">
    <location>
        <begin position="303"/>
        <end position="313"/>
    </location>
</feature>
<dbReference type="Proteomes" id="UP000799429">
    <property type="component" value="Unassembled WGS sequence"/>
</dbReference>
<feature type="region of interest" description="Disordered" evidence="1">
    <location>
        <begin position="361"/>
        <end position="423"/>
    </location>
</feature>
<comment type="caution">
    <text evidence="2">The sequence shown here is derived from an EMBL/GenBank/DDBJ whole genome shotgun (WGS) entry which is preliminary data.</text>
</comment>
<organism evidence="2 3">
    <name type="scientific">Patellaria atrata CBS 101060</name>
    <dbReference type="NCBI Taxonomy" id="1346257"/>
    <lineage>
        <taxon>Eukaryota</taxon>
        <taxon>Fungi</taxon>
        <taxon>Dikarya</taxon>
        <taxon>Ascomycota</taxon>
        <taxon>Pezizomycotina</taxon>
        <taxon>Dothideomycetes</taxon>
        <taxon>Dothideomycetes incertae sedis</taxon>
        <taxon>Patellariales</taxon>
        <taxon>Patellariaceae</taxon>
        <taxon>Patellaria</taxon>
    </lineage>
</organism>
<feature type="compositionally biased region" description="Polar residues" evidence="1">
    <location>
        <begin position="48"/>
        <end position="57"/>
    </location>
</feature>
<feature type="compositionally biased region" description="Polar residues" evidence="1">
    <location>
        <begin position="10"/>
        <end position="22"/>
    </location>
</feature>
<name>A0A9P4SG47_9PEZI</name>
<feature type="compositionally biased region" description="Pro residues" evidence="1">
    <location>
        <begin position="391"/>
        <end position="404"/>
    </location>
</feature>
<feature type="compositionally biased region" description="Basic and acidic residues" evidence="1">
    <location>
        <begin position="24"/>
        <end position="44"/>
    </location>
</feature>
<proteinExistence type="predicted"/>
<feature type="compositionally biased region" description="Polar residues" evidence="1">
    <location>
        <begin position="367"/>
        <end position="379"/>
    </location>
</feature>
<evidence type="ECO:0000313" key="3">
    <source>
        <dbReference type="Proteomes" id="UP000799429"/>
    </source>
</evidence>
<reference evidence="2" key="1">
    <citation type="journal article" date="2020" name="Stud. Mycol.">
        <title>101 Dothideomycetes genomes: a test case for predicting lifestyles and emergence of pathogens.</title>
        <authorList>
            <person name="Haridas S."/>
            <person name="Albert R."/>
            <person name="Binder M."/>
            <person name="Bloem J."/>
            <person name="Labutti K."/>
            <person name="Salamov A."/>
            <person name="Andreopoulos B."/>
            <person name="Baker S."/>
            <person name="Barry K."/>
            <person name="Bills G."/>
            <person name="Bluhm B."/>
            <person name="Cannon C."/>
            <person name="Castanera R."/>
            <person name="Culley D."/>
            <person name="Daum C."/>
            <person name="Ezra D."/>
            <person name="Gonzalez J."/>
            <person name="Henrissat B."/>
            <person name="Kuo A."/>
            <person name="Liang C."/>
            <person name="Lipzen A."/>
            <person name="Lutzoni F."/>
            <person name="Magnuson J."/>
            <person name="Mondo S."/>
            <person name="Nolan M."/>
            <person name="Ohm R."/>
            <person name="Pangilinan J."/>
            <person name="Park H.-J."/>
            <person name="Ramirez L."/>
            <person name="Alfaro M."/>
            <person name="Sun H."/>
            <person name="Tritt A."/>
            <person name="Yoshinaga Y."/>
            <person name="Zwiers L.-H."/>
            <person name="Turgeon B."/>
            <person name="Goodwin S."/>
            <person name="Spatafora J."/>
            <person name="Crous P."/>
            <person name="Grigoriev I."/>
        </authorList>
    </citation>
    <scope>NUCLEOTIDE SEQUENCE</scope>
    <source>
        <strain evidence="2">CBS 101060</strain>
    </source>
</reference>
<sequence length="557" mass="63182">MSGTFDYPPASSSSGEGFSAQLQRIREALQRERGQERAERDAAATERQSQAQMSSSGRTRRSQFSRGRIMSPPFINDSRNTRRPADESAVPPLPRPTYNSDRQGSTPWSERYRSSRRRTRDQQEFDDTIADLAAMDAAIPAVPPWPESLSGPLPTAFDQQFQHYNRQRAKRRKLNYDDNRYGFQGFQYGYFGQVVPGRLKMEIVSCDGGEYSEQSSRTSSLTFSPENILVNNKSVYCTTSSRCNIILRHQGETTFSLDRLVIKAPDKGFTAPVQEGMIFVSMKSENLLSRTAHYQIEYPPPSTGSSPSSSTSSRDNERLTILESLNDPIIQEGWRRHREGRNQENADNFIRQRRRAALLGLLRSRNTQRTLNQDENGTNPCEDERGEDSGLPPPEAGIPRPPPFRVTTQSDADESDEEHTSAAVLVDRYSREARFFTDTSEDSDELSPRRIFREARNDYRAASGTNYLRAARRVEPARIDTNEATTQDGDSDILPYHARFFIEKHKSKITVKFEPPVSGKFVLLKLWSPLHNGNIDIQSVATYGYAGPRYFPACELR</sequence>
<feature type="region of interest" description="Disordered" evidence="1">
    <location>
        <begin position="296"/>
        <end position="316"/>
    </location>
</feature>